<organism evidence="1 2">
    <name type="scientific">Gossypium stocksii</name>
    <dbReference type="NCBI Taxonomy" id="47602"/>
    <lineage>
        <taxon>Eukaryota</taxon>
        <taxon>Viridiplantae</taxon>
        <taxon>Streptophyta</taxon>
        <taxon>Embryophyta</taxon>
        <taxon>Tracheophyta</taxon>
        <taxon>Spermatophyta</taxon>
        <taxon>Magnoliopsida</taxon>
        <taxon>eudicotyledons</taxon>
        <taxon>Gunneridae</taxon>
        <taxon>Pentapetalae</taxon>
        <taxon>rosids</taxon>
        <taxon>malvids</taxon>
        <taxon>Malvales</taxon>
        <taxon>Malvaceae</taxon>
        <taxon>Malvoideae</taxon>
        <taxon>Gossypium</taxon>
    </lineage>
</organism>
<reference evidence="1 2" key="1">
    <citation type="journal article" date="2021" name="Plant Biotechnol. J.">
        <title>Multi-omics assisted identification of the key and species-specific regulatory components of drought-tolerant mechanisms in Gossypium stocksii.</title>
        <authorList>
            <person name="Yu D."/>
            <person name="Ke L."/>
            <person name="Zhang D."/>
            <person name="Wu Y."/>
            <person name="Sun Y."/>
            <person name="Mei J."/>
            <person name="Sun J."/>
            <person name="Sun Y."/>
        </authorList>
    </citation>
    <scope>NUCLEOTIDE SEQUENCE [LARGE SCALE GENOMIC DNA]</scope>
    <source>
        <strain evidence="2">cv. E1</strain>
        <tissue evidence="1">Leaf</tissue>
    </source>
</reference>
<gene>
    <name evidence="1" type="ORF">J1N35_005308</name>
</gene>
<dbReference type="Proteomes" id="UP000828251">
    <property type="component" value="Unassembled WGS sequence"/>
</dbReference>
<keyword evidence="2" id="KW-1185">Reference proteome</keyword>
<protein>
    <recommendedName>
        <fullName evidence="3">Gag/pol protein</fullName>
    </recommendedName>
</protein>
<dbReference type="Pfam" id="PF14223">
    <property type="entry name" value="Retrotran_gag_2"/>
    <property type="match status" value="1"/>
</dbReference>
<evidence type="ECO:0000313" key="1">
    <source>
        <dbReference type="EMBL" id="KAH1122148.1"/>
    </source>
</evidence>
<proteinExistence type="predicted"/>
<dbReference type="OrthoDB" id="1920930at2759"/>
<dbReference type="EMBL" id="JAIQCV010000002">
    <property type="protein sequence ID" value="KAH1122148.1"/>
    <property type="molecule type" value="Genomic_DNA"/>
</dbReference>
<evidence type="ECO:0008006" key="3">
    <source>
        <dbReference type="Google" id="ProtNLM"/>
    </source>
</evidence>
<evidence type="ECO:0000313" key="2">
    <source>
        <dbReference type="Proteomes" id="UP000828251"/>
    </source>
</evidence>
<name>A0A9D4AIV4_9ROSI</name>
<sequence>MVPSTLEVVRDMRIEEKIVWLKVHDEEKIEQCRSKTQRMLCDEKLFGPAPMYPPTTQVETRKRWEEYDKIARCYMLASVTSTLYKQPKSCKTAKVILDKLEDMFGGQATLAQQFAITSLANSQQKANILVKEHMITLMGYL</sequence>
<dbReference type="AlphaFoldDB" id="A0A9D4AIV4"/>
<comment type="caution">
    <text evidence="1">The sequence shown here is derived from an EMBL/GenBank/DDBJ whole genome shotgun (WGS) entry which is preliminary data.</text>
</comment>
<accession>A0A9D4AIV4</accession>